<comment type="similarity">
    <text evidence="2 3">Belongs to the BCP1 family.</text>
</comment>
<feature type="compositionally biased region" description="Basic and acidic residues" evidence="4">
    <location>
        <begin position="1"/>
        <end position="14"/>
    </location>
</feature>
<comment type="subcellular location">
    <subcellularLocation>
        <location evidence="3">Nucleus</location>
    </subcellularLocation>
</comment>
<dbReference type="GO" id="GO:0015031">
    <property type="term" value="P:protein transport"/>
    <property type="evidence" value="ECO:0007669"/>
    <property type="project" value="UniProtKB-KW"/>
</dbReference>
<dbReference type="GO" id="GO:0005634">
    <property type="term" value="C:nucleus"/>
    <property type="evidence" value="ECO:0007669"/>
    <property type="project" value="UniProtKB-SubCell"/>
</dbReference>
<keyword evidence="6" id="KW-1185">Reference proteome</keyword>
<evidence type="ECO:0000313" key="6">
    <source>
        <dbReference type="Proteomes" id="UP000298138"/>
    </source>
</evidence>
<dbReference type="FunCoup" id="A0A4S2MYQ8">
    <property type="interactions" value="988"/>
</dbReference>
<evidence type="ECO:0000313" key="5">
    <source>
        <dbReference type="EMBL" id="TGZ81912.1"/>
    </source>
</evidence>
<dbReference type="EMBL" id="ML220117">
    <property type="protein sequence ID" value="TGZ81912.1"/>
    <property type="molecule type" value="Genomic_DNA"/>
</dbReference>
<evidence type="ECO:0000256" key="4">
    <source>
        <dbReference type="SAM" id="MobiDB-lite"/>
    </source>
</evidence>
<reference evidence="5 6" key="1">
    <citation type="submission" date="2019-04" db="EMBL/GenBank/DDBJ databases">
        <title>Comparative genomics and transcriptomics to analyze fruiting body development in filamentous ascomycetes.</title>
        <authorList>
            <consortium name="DOE Joint Genome Institute"/>
            <person name="Lutkenhaus R."/>
            <person name="Traeger S."/>
            <person name="Breuer J."/>
            <person name="Kuo A."/>
            <person name="Lipzen A."/>
            <person name="Pangilinan J."/>
            <person name="Dilworth D."/>
            <person name="Sandor L."/>
            <person name="Poggeler S."/>
            <person name="Barry K."/>
            <person name="Grigoriev I.V."/>
            <person name="Nowrousian M."/>
        </authorList>
    </citation>
    <scope>NUCLEOTIDE SEQUENCE [LARGE SCALE GENOMIC DNA]</scope>
    <source>
        <strain evidence="5 6">CBS 389.68</strain>
    </source>
</reference>
<keyword evidence="3" id="KW-0539">Nucleus</keyword>
<dbReference type="Pfam" id="PF13862">
    <property type="entry name" value="BCCIP"/>
    <property type="match status" value="1"/>
</dbReference>
<comment type="function">
    <text evidence="1 3">Involved in nuclear export, actin cytoskeleton organization and vesicular transport.</text>
</comment>
<gene>
    <name evidence="5" type="ORF">EX30DRAFT_340331</name>
</gene>
<dbReference type="AlphaFoldDB" id="A0A4S2MYQ8"/>
<proteinExistence type="inferred from homology"/>
<dbReference type="PIRSF" id="PIRSF028983">
    <property type="entry name" value="BCP1"/>
    <property type="match status" value="1"/>
</dbReference>
<dbReference type="InterPro" id="IPR025602">
    <property type="entry name" value="BCP1_family"/>
</dbReference>
<dbReference type="PANTHER" id="PTHR13261:SF0">
    <property type="entry name" value="BRCA2 AND CDKN1A-INTERACTING PROTEIN"/>
    <property type="match status" value="1"/>
</dbReference>
<evidence type="ECO:0000256" key="2">
    <source>
        <dbReference type="ARBA" id="ARBA00006781"/>
    </source>
</evidence>
<dbReference type="OrthoDB" id="27543at2759"/>
<organism evidence="5 6">
    <name type="scientific">Ascodesmis nigricans</name>
    <dbReference type="NCBI Taxonomy" id="341454"/>
    <lineage>
        <taxon>Eukaryota</taxon>
        <taxon>Fungi</taxon>
        <taxon>Dikarya</taxon>
        <taxon>Ascomycota</taxon>
        <taxon>Pezizomycotina</taxon>
        <taxon>Pezizomycetes</taxon>
        <taxon>Pezizales</taxon>
        <taxon>Ascodesmidaceae</taxon>
        <taxon>Ascodesmis</taxon>
    </lineage>
</organism>
<dbReference type="STRING" id="341454.A0A4S2MYQ8"/>
<keyword evidence="3" id="KW-0653">Protein transport</keyword>
<evidence type="ECO:0000256" key="3">
    <source>
        <dbReference type="PIRNR" id="PIRNR028983"/>
    </source>
</evidence>
<evidence type="ECO:0000256" key="1">
    <source>
        <dbReference type="ARBA" id="ARBA00002688"/>
    </source>
</evidence>
<dbReference type="InParanoid" id="A0A4S2MYQ8"/>
<sequence>MPKRKTTDPHHSDLSDTAMPDASQDSDSDASSTPSLINVDFEYFDPQPQDFHGLRTLLRQLFSSDSPLFDLSSLSDLILSQPTIGTTIKTDGNESDPYAFMTVLNLNVHKNHPAVRGVVEYLFSKAGGEDTVLGRRIRELVSRESSGAKGAGDVGLILTERLINLPAQLAPPMYKMLAEELEWAVLDGEPYHFAEFLVLSKTYTEVESKLDLEEKRPLKRGKKKGKKAGEVFYYHPEDEVVRRAVGEERCKLFEFTKEGEAADSKRAFSDMGVKMGGVVMMVEREQMGEVVKELERLFQPAS</sequence>
<name>A0A4S2MYQ8_9PEZI</name>
<feature type="compositionally biased region" description="Low complexity" evidence="4">
    <location>
        <begin position="21"/>
        <end position="32"/>
    </location>
</feature>
<keyword evidence="3" id="KW-0813">Transport</keyword>
<accession>A0A4S2MYQ8</accession>
<dbReference type="Proteomes" id="UP000298138">
    <property type="component" value="Unassembled WGS sequence"/>
</dbReference>
<feature type="region of interest" description="Disordered" evidence="4">
    <location>
        <begin position="1"/>
        <end position="33"/>
    </location>
</feature>
<protein>
    <recommendedName>
        <fullName evidence="3">Protein BCP1</fullName>
    </recommendedName>
</protein>
<dbReference type="PANTHER" id="PTHR13261">
    <property type="entry name" value="BRCA2 AND CDKN1A INTERACTING PROTEIN"/>
    <property type="match status" value="1"/>
</dbReference>